<organism evidence="13">
    <name type="scientific">Candidatus Fritschea bemisiae</name>
    <dbReference type="NCBI Taxonomy" id="206681"/>
    <lineage>
        <taxon>Bacteria</taxon>
        <taxon>Pseudomonadati</taxon>
        <taxon>Chlamydiota</taxon>
        <taxon>Chlamydiia</taxon>
        <taxon>Parachlamydiales</taxon>
        <taxon>Simkaniaceae</taxon>
        <taxon>Candidatus Fritschea</taxon>
    </lineage>
</organism>
<evidence type="ECO:0000256" key="1">
    <source>
        <dbReference type="ARBA" id="ARBA00001947"/>
    </source>
</evidence>
<evidence type="ECO:0000256" key="7">
    <source>
        <dbReference type="ARBA" id="ARBA00022833"/>
    </source>
</evidence>
<name>Q7X3A1_9BACT</name>
<evidence type="ECO:0000259" key="12">
    <source>
        <dbReference type="Pfam" id="PF02163"/>
    </source>
</evidence>
<comment type="cofactor">
    <cofactor evidence="1">
        <name>Zn(2+)</name>
        <dbReference type="ChEBI" id="CHEBI:29105"/>
    </cofactor>
</comment>
<sequence>REEALEIDDWKYAADLSKNSFSEFVPYHFSHDLEVQKELEYINKESKVTRASLSAHPFSLDAILLPGDRVLAVDGISVKTPVEFLKELQIPRVQMIVERLEEMKPISWREEDQAFLSETRWADLLPIVSGIGREASLTSNGYFYLLSPVSLTRLKDFPMSEKERQSFEEAVEREMVLAKKISKREERERALSRLSQYKNRFALGAIFTDRLVNYNPTPIHLFQSVFGEILQNLRALVTGSVSPKQFGGPIFIMQVIHQSWSKGVKEALFWLGAISLNLGILNLIPIPFFDGGRICFSVFEKIRGKPLKEKTMQWIMIPFIVLLVFLFIYLTFNDLARMLTQFF</sequence>
<keyword evidence="6" id="KW-0378">Hydrolase</keyword>
<comment type="similarity">
    <text evidence="3">Belongs to the peptidase M50B family.</text>
</comment>
<dbReference type="EMBL" id="AY140910">
    <property type="protein sequence ID" value="AAN10187.1"/>
    <property type="molecule type" value="Genomic_DNA"/>
</dbReference>
<reference evidence="13" key="2">
    <citation type="journal article" date="2005" name="Int. J. Syst. Evol. Microbiol.">
        <title>Novel chlamydiae in whiteflies and scale insects: endosymbionts 'Candidatus Fritschea bemisiae' strain Falk and 'Candidatus Fritschea eriococci' strain Elm.</title>
        <authorList>
            <person name="Everett K.D."/>
            <person name="Thao M."/>
            <person name="Horn M."/>
            <person name="Dyszynski G.E."/>
            <person name="Baumann P."/>
        </authorList>
    </citation>
    <scope>NUCLEOTIDE SEQUENCE</scope>
    <source>
        <strain evidence="13">Falk</strain>
    </source>
</reference>
<dbReference type="PANTHER" id="PTHR42837:SF2">
    <property type="entry name" value="MEMBRANE METALLOPROTEASE ARASP2, CHLOROPLASTIC-RELATED"/>
    <property type="match status" value="1"/>
</dbReference>
<accession>Q7X3A1</accession>
<comment type="subcellular location">
    <subcellularLocation>
        <location evidence="2">Membrane</location>
        <topology evidence="2">Multi-pass membrane protein</topology>
    </subcellularLocation>
</comment>
<evidence type="ECO:0000256" key="8">
    <source>
        <dbReference type="ARBA" id="ARBA00022989"/>
    </source>
</evidence>
<reference evidence="13" key="1">
    <citation type="journal article" date="2003" name="Curr. Microbiol.">
        <title>Phylogenetic evidence for two new insect-associated Chlamydia of the family Simkaniaceae.</title>
        <authorList>
            <person name="Thao M.L."/>
            <person name="Baumann L."/>
            <person name="Hess J.M."/>
            <person name="Falk B.W."/>
            <person name="Ng J.C."/>
            <person name="Gullan P.J."/>
            <person name="Baumann P."/>
        </authorList>
    </citation>
    <scope>NUCLEOTIDE SEQUENCE</scope>
    <source>
        <strain evidence="13">Falk</strain>
    </source>
</reference>
<proteinExistence type="inferred from homology"/>
<keyword evidence="10 11" id="KW-0472">Membrane</keyword>
<evidence type="ECO:0000256" key="11">
    <source>
        <dbReference type="SAM" id="Phobius"/>
    </source>
</evidence>
<dbReference type="GO" id="GO:0016020">
    <property type="term" value="C:membrane"/>
    <property type="evidence" value="ECO:0007669"/>
    <property type="project" value="UniProtKB-SubCell"/>
</dbReference>
<keyword evidence="4" id="KW-0645">Protease</keyword>
<protein>
    <submittedName>
        <fullName evidence="13">YaeL</fullName>
    </submittedName>
</protein>
<evidence type="ECO:0000256" key="9">
    <source>
        <dbReference type="ARBA" id="ARBA00023049"/>
    </source>
</evidence>
<evidence type="ECO:0000256" key="3">
    <source>
        <dbReference type="ARBA" id="ARBA00007931"/>
    </source>
</evidence>
<dbReference type="InterPro" id="IPR004387">
    <property type="entry name" value="Pept_M50_Zn"/>
</dbReference>
<gene>
    <name evidence="13" type="primary">yaeL</name>
</gene>
<feature type="domain" description="Peptidase M50" evidence="12">
    <location>
        <begin position="114"/>
        <end position="325"/>
    </location>
</feature>
<dbReference type="GO" id="GO:0006508">
    <property type="term" value="P:proteolysis"/>
    <property type="evidence" value="ECO:0007669"/>
    <property type="project" value="UniProtKB-KW"/>
</dbReference>
<feature type="transmembrane region" description="Helical" evidence="11">
    <location>
        <begin position="311"/>
        <end position="332"/>
    </location>
</feature>
<dbReference type="InterPro" id="IPR008915">
    <property type="entry name" value="Peptidase_M50"/>
</dbReference>
<feature type="non-terminal residue" evidence="13">
    <location>
        <position position="1"/>
    </location>
</feature>
<dbReference type="Pfam" id="PF02163">
    <property type="entry name" value="Peptidase_M50"/>
    <property type="match status" value="1"/>
</dbReference>
<dbReference type="GO" id="GO:0004222">
    <property type="term" value="F:metalloendopeptidase activity"/>
    <property type="evidence" value="ECO:0007669"/>
    <property type="project" value="InterPro"/>
</dbReference>
<keyword evidence="9" id="KW-0482">Metalloprotease</keyword>
<keyword evidence="7" id="KW-0862">Zinc</keyword>
<feature type="transmembrane region" description="Helical" evidence="11">
    <location>
        <begin position="267"/>
        <end position="290"/>
    </location>
</feature>
<evidence type="ECO:0000256" key="2">
    <source>
        <dbReference type="ARBA" id="ARBA00004141"/>
    </source>
</evidence>
<keyword evidence="8 11" id="KW-1133">Transmembrane helix</keyword>
<dbReference type="AlphaFoldDB" id="Q7X3A1"/>
<evidence type="ECO:0000256" key="10">
    <source>
        <dbReference type="ARBA" id="ARBA00023136"/>
    </source>
</evidence>
<evidence type="ECO:0000256" key="6">
    <source>
        <dbReference type="ARBA" id="ARBA00022801"/>
    </source>
</evidence>
<dbReference type="PANTHER" id="PTHR42837">
    <property type="entry name" value="REGULATOR OF SIGMA-E PROTEASE RSEP"/>
    <property type="match status" value="1"/>
</dbReference>
<evidence type="ECO:0000313" key="13">
    <source>
        <dbReference type="EMBL" id="AAN10187.1"/>
    </source>
</evidence>
<keyword evidence="5 11" id="KW-0812">Transmembrane</keyword>
<evidence type="ECO:0000256" key="5">
    <source>
        <dbReference type="ARBA" id="ARBA00022692"/>
    </source>
</evidence>
<evidence type="ECO:0000256" key="4">
    <source>
        <dbReference type="ARBA" id="ARBA00022670"/>
    </source>
</evidence>